<dbReference type="EMBL" id="GGMS01009310">
    <property type="protein sequence ID" value="MBY78513.1"/>
    <property type="molecule type" value="Transcribed_RNA"/>
</dbReference>
<gene>
    <name evidence="1" type="ORF">g.95154</name>
</gene>
<dbReference type="AlphaFoldDB" id="A0A2S2QLH0"/>
<sequence length="100" mass="11423">MCTIVCRACRRKTRRSCHPYTERVCAWSRLAAEPMEFDISPLHGRVLNSLDKTTHRLYTTTLLLCTIASTDLIIASVTWTMTFHYISIAEPVLPFPVEPP</sequence>
<reference evidence="1" key="1">
    <citation type="submission" date="2018-04" db="EMBL/GenBank/DDBJ databases">
        <title>Transcriptome assembly of Sipha flava.</title>
        <authorList>
            <person name="Scully E.D."/>
            <person name="Geib S.M."/>
            <person name="Palmer N.A."/>
            <person name="Koch K."/>
            <person name="Bradshaw J."/>
            <person name="Heng-Moss T."/>
            <person name="Sarath G."/>
        </authorList>
    </citation>
    <scope>NUCLEOTIDE SEQUENCE</scope>
</reference>
<organism evidence="1">
    <name type="scientific">Sipha flava</name>
    <name type="common">yellow sugarcane aphid</name>
    <dbReference type="NCBI Taxonomy" id="143950"/>
    <lineage>
        <taxon>Eukaryota</taxon>
        <taxon>Metazoa</taxon>
        <taxon>Ecdysozoa</taxon>
        <taxon>Arthropoda</taxon>
        <taxon>Hexapoda</taxon>
        <taxon>Insecta</taxon>
        <taxon>Pterygota</taxon>
        <taxon>Neoptera</taxon>
        <taxon>Paraneoptera</taxon>
        <taxon>Hemiptera</taxon>
        <taxon>Sternorrhyncha</taxon>
        <taxon>Aphidomorpha</taxon>
        <taxon>Aphidoidea</taxon>
        <taxon>Aphididae</taxon>
        <taxon>Sipha</taxon>
    </lineage>
</organism>
<evidence type="ECO:0000313" key="1">
    <source>
        <dbReference type="EMBL" id="MBY78513.1"/>
    </source>
</evidence>
<proteinExistence type="predicted"/>
<protein>
    <submittedName>
        <fullName evidence="1">Uncharacterized protein</fullName>
    </submittedName>
</protein>
<accession>A0A2S2QLH0</accession>
<name>A0A2S2QLH0_9HEMI</name>